<evidence type="ECO:0000313" key="2">
    <source>
        <dbReference type="Proteomes" id="UP000789366"/>
    </source>
</evidence>
<protein>
    <submittedName>
        <fullName evidence="1">5295_t:CDS:1</fullName>
    </submittedName>
</protein>
<comment type="caution">
    <text evidence="1">The sequence shown here is derived from an EMBL/GenBank/DDBJ whole genome shotgun (WGS) entry which is preliminary data.</text>
</comment>
<evidence type="ECO:0000313" key="1">
    <source>
        <dbReference type="EMBL" id="CAG8773863.1"/>
    </source>
</evidence>
<accession>A0ACA9R2D6</accession>
<dbReference type="EMBL" id="CAJVPW010055756">
    <property type="protein sequence ID" value="CAG8773863.1"/>
    <property type="molecule type" value="Genomic_DNA"/>
</dbReference>
<proteinExistence type="predicted"/>
<gene>
    <name evidence="1" type="ORF">SPELUC_LOCUS15950</name>
</gene>
<sequence length="68" mass="7689">MSAHSEKEAELIINPNEVITNAEEEELVKKIDLRIIPLVMILNILSFLDRVNIGNAKLANLEHDLNLI</sequence>
<name>A0ACA9R2D6_9GLOM</name>
<feature type="non-terminal residue" evidence="1">
    <location>
        <position position="68"/>
    </location>
</feature>
<organism evidence="1 2">
    <name type="scientific">Cetraspora pellucida</name>
    <dbReference type="NCBI Taxonomy" id="1433469"/>
    <lineage>
        <taxon>Eukaryota</taxon>
        <taxon>Fungi</taxon>
        <taxon>Fungi incertae sedis</taxon>
        <taxon>Mucoromycota</taxon>
        <taxon>Glomeromycotina</taxon>
        <taxon>Glomeromycetes</taxon>
        <taxon>Diversisporales</taxon>
        <taxon>Gigasporaceae</taxon>
        <taxon>Cetraspora</taxon>
    </lineage>
</organism>
<dbReference type="Proteomes" id="UP000789366">
    <property type="component" value="Unassembled WGS sequence"/>
</dbReference>
<keyword evidence="2" id="KW-1185">Reference proteome</keyword>
<reference evidence="1" key="1">
    <citation type="submission" date="2021-06" db="EMBL/GenBank/DDBJ databases">
        <authorList>
            <person name="Kallberg Y."/>
            <person name="Tangrot J."/>
            <person name="Rosling A."/>
        </authorList>
    </citation>
    <scope>NUCLEOTIDE SEQUENCE</scope>
    <source>
        <strain evidence="1">28 12/20/2015</strain>
    </source>
</reference>